<dbReference type="Proteomes" id="UP000053105">
    <property type="component" value="Unassembled WGS sequence"/>
</dbReference>
<accession>A0A0M9A7Z9</accession>
<dbReference type="AlphaFoldDB" id="A0A0M9A7Z9"/>
<organism evidence="2 3">
    <name type="scientific">Melipona quadrifasciata</name>
    <dbReference type="NCBI Taxonomy" id="166423"/>
    <lineage>
        <taxon>Eukaryota</taxon>
        <taxon>Metazoa</taxon>
        <taxon>Ecdysozoa</taxon>
        <taxon>Arthropoda</taxon>
        <taxon>Hexapoda</taxon>
        <taxon>Insecta</taxon>
        <taxon>Pterygota</taxon>
        <taxon>Neoptera</taxon>
        <taxon>Endopterygota</taxon>
        <taxon>Hymenoptera</taxon>
        <taxon>Apocrita</taxon>
        <taxon>Aculeata</taxon>
        <taxon>Apoidea</taxon>
        <taxon>Anthophila</taxon>
        <taxon>Apidae</taxon>
        <taxon>Melipona</taxon>
    </lineage>
</organism>
<evidence type="ECO:0000256" key="1">
    <source>
        <dbReference type="SAM" id="MobiDB-lite"/>
    </source>
</evidence>
<evidence type="ECO:0000313" key="3">
    <source>
        <dbReference type="Proteomes" id="UP000053105"/>
    </source>
</evidence>
<feature type="region of interest" description="Disordered" evidence="1">
    <location>
        <begin position="1"/>
        <end position="23"/>
    </location>
</feature>
<keyword evidence="3" id="KW-1185">Reference proteome</keyword>
<protein>
    <submittedName>
        <fullName evidence="2">Uncharacterized protein</fullName>
    </submittedName>
</protein>
<dbReference type="EMBL" id="KQ435729">
    <property type="protein sequence ID" value="KOX77719.1"/>
    <property type="molecule type" value="Genomic_DNA"/>
</dbReference>
<name>A0A0M9A7Z9_9HYME</name>
<feature type="compositionally biased region" description="Basic and acidic residues" evidence="1">
    <location>
        <begin position="174"/>
        <end position="196"/>
    </location>
</feature>
<proteinExistence type="predicted"/>
<feature type="region of interest" description="Disordered" evidence="1">
    <location>
        <begin position="168"/>
        <end position="210"/>
    </location>
</feature>
<evidence type="ECO:0000313" key="2">
    <source>
        <dbReference type="EMBL" id="KOX77719.1"/>
    </source>
</evidence>
<gene>
    <name evidence="2" type="ORF">WN51_09384</name>
</gene>
<sequence>MLRTGERTHKQKQQAQANQQDKKKMKSIKVLSLTCETCHIIGSATASQLAPKVLIVGRSALVSRFRDLTYDDAEKDLPLDHPADKRIPNIDAWAHRNLVESFWKGKYSREYRPCECETRAQPSPPNGLNERNRDAEKWGLNSRCDGCGRVGSHSKCVFTSDRVMTNNGVLPDGSFRDSTQHDVREKRSGMTDDHGRLRPSSPGQLGEKEGRARFKEQVADLGQPAGATSWIYPVNEEGVLPFPEPHLDLFLVPSLSFDICETQMSTNPDATLSTPLDLIKRIKTACLEIDVKLGSSKAFVAI</sequence>
<reference evidence="2 3" key="1">
    <citation type="submission" date="2015-07" db="EMBL/GenBank/DDBJ databases">
        <title>The genome of Melipona quadrifasciata.</title>
        <authorList>
            <person name="Pan H."/>
            <person name="Kapheim K."/>
        </authorList>
    </citation>
    <scope>NUCLEOTIDE SEQUENCE [LARGE SCALE GENOMIC DNA]</scope>
    <source>
        <strain evidence="2">0111107301</strain>
        <tissue evidence="2">Whole body</tissue>
    </source>
</reference>